<proteinExistence type="predicted"/>
<feature type="non-terminal residue" evidence="1">
    <location>
        <position position="31"/>
    </location>
</feature>
<name>X1RUK9_9ZZZZ</name>
<comment type="caution">
    <text evidence="1">The sequence shown here is derived from an EMBL/GenBank/DDBJ whole genome shotgun (WGS) entry which is preliminary data.</text>
</comment>
<evidence type="ECO:0000313" key="1">
    <source>
        <dbReference type="EMBL" id="GAI66880.1"/>
    </source>
</evidence>
<organism evidence="1">
    <name type="scientific">marine sediment metagenome</name>
    <dbReference type="NCBI Taxonomy" id="412755"/>
    <lineage>
        <taxon>unclassified sequences</taxon>
        <taxon>metagenomes</taxon>
        <taxon>ecological metagenomes</taxon>
    </lineage>
</organism>
<gene>
    <name evidence="1" type="ORF">S12H4_08749</name>
</gene>
<sequence length="31" mass="3707">MTELIDRLLIAFEVSRYPNYSQARAYLVNFL</sequence>
<accession>X1RUK9</accession>
<dbReference type="AlphaFoldDB" id="X1RUK9"/>
<protein>
    <submittedName>
        <fullName evidence="1">Uncharacterized protein</fullName>
    </submittedName>
</protein>
<dbReference type="EMBL" id="BARW01003425">
    <property type="protein sequence ID" value="GAI66880.1"/>
    <property type="molecule type" value="Genomic_DNA"/>
</dbReference>
<reference evidence="1" key="1">
    <citation type="journal article" date="2014" name="Front. Microbiol.">
        <title>High frequency of phylogenetically diverse reductive dehalogenase-homologous genes in deep subseafloor sedimentary metagenomes.</title>
        <authorList>
            <person name="Kawai M."/>
            <person name="Futagami T."/>
            <person name="Toyoda A."/>
            <person name="Takaki Y."/>
            <person name="Nishi S."/>
            <person name="Hori S."/>
            <person name="Arai W."/>
            <person name="Tsubouchi T."/>
            <person name="Morono Y."/>
            <person name="Uchiyama I."/>
            <person name="Ito T."/>
            <person name="Fujiyama A."/>
            <person name="Inagaki F."/>
            <person name="Takami H."/>
        </authorList>
    </citation>
    <scope>NUCLEOTIDE SEQUENCE</scope>
    <source>
        <strain evidence="1">Expedition CK06-06</strain>
    </source>
</reference>